<proteinExistence type="predicted"/>
<dbReference type="EMBL" id="JAAALK010000286">
    <property type="protein sequence ID" value="KAG8062977.1"/>
    <property type="molecule type" value="Genomic_DNA"/>
</dbReference>
<keyword evidence="3" id="KW-1185">Reference proteome</keyword>
<evidence type="ECO:0000313" key="2">
    <source>
        <dbReference type="EMBL" id="KAG8062977.1"/>
    </source>
</evidence>
<comment type="caution">
    <text evidence="2">The sequence shown here is derived from an EMBL/GenBank/DDBJ whole genome shotgun (WGS) entry which is preliminary data.</text>
</comment>
<evidence type="ECO:0000313" key="3">
    <source>
        <dbReference type="Proteomes" id="UP000729402"/>
    </source>
</evidence>
<accession>A0A8J5SGG8</accession>
<evidence type="ECO:0000256" key="1">
    <source>
        <dbReference type="SAM" id="SignalP"/>
    </source>
</evidence>
<dbReference type="AlphaFoldDB" id="A0A8J5SGG8"/>
<organism evidence="2 3">
    <name type="scientific">Zizania palustris</name>
    <name type="common">Northern wild rice</name>
    <dbReference type="NCBI Taxonomy" id="103762"/>
    <lineage>
        <taxon>Eukaryota</taxon>
        <taxon>Viridiplantae</taxon>
        <taxon>Streptophyta</taxon>
        <taxon>Embryophyta</taxon>
        <taxon>Tracheophyta</taxon>
        <taxon>Spermatophyta</taxon>
        <taxon>Magnoliopsida</taxon>
        <taxon>Liliopsida</taxon>
        <taxon>Poales</taxon>
        <taxon>Poaceae</taxon>
        <taxon>BOP clade</taxon>
        <taxon>Oryzoideae</taxon>
        <taxon>Oryzeae</taxon>
        <taxon>Zizaniinae</taxon>
        <taxon>Zizania</taxon>
    </lineage>
</organism>
<gene>
    <name evidence="2" type="ORF">GUJ93_ZPchr0003g17271</name>
</gene>
<dbReference type="Proteomes" id="UP000729402">
    <property type="component" value="Unassembled WGS sequence"/>
</dbReference>
<protein>
    <recommendedName>
        <fullName evidence="4">Secreted protein</fullName>
    </recommendedName>
</protein>
<reference evidence="2" key="2">
    <citation type="submission" date="2021-02" db="EMBL/GenBank/DDBJ databases">
        <authorList>
            <person name="Kimball J.A."/>
            <person name="Haas M.W."/>
            <person name="Macchietto M."/>
            <person name="Kono T."/>
            <person name="Duquette J."/>
            <person name="Shao M."/>
        </authorList>
    </citation>
    <scope>NUCLEOTIDE SEQUENCE</scope>
    <source>
        <tissue evidence="2">Fresh leaf tissue</tissue>
    </source>
</reference>
<feature type="chain" id="PRO_5035319516" description="Secreted protein" evidence="1">
    <location>
        <begin position="24"/>
        <end position="76"/>
    </location>
</feature>
<sequence length="76" mass="8191">MSRRVRTIVLSAAVVPLFAPLIATVARKQVSTPPSPVLHTHVVSLCYCPVQSTYANVDNTTSHLDCRGKVMSCASH</sequence>
<keyword evidence="1" id="KW-0732">Signal</keyword>
<reference evidence="2" key="1">
    <citation type="journal article" date="2021" name="bioRxiv">
        <title>Whole Genome Assembly and Annotation of Northern Wild Rice, Zizania palustris L., Supports a Whole Genome Duplication in the Zizania Genus.</title>
        <authorList>
            <person name="Haas M."/>
            <person name="Kono T."/>
            <person name="Macchietto M."/>
            <person name="Millas R."/>
            <person name="McGilp L."/>
            <person name="Shao M."/>
            <person name="Duquette J."/>
            <person name="Hirsch C.N."/>
            <person name="Kimball J."/>
        </authorList>
    </citation>
    <scope>NUCLEOTIDE SEQUENCE</scope>
    <source>
        <tissue evidence="2">Fresh leaf tissue</tissue>
    </source>
</reference>
<evidence type="ECO:0008006" key="4">
    <source>
        <dbReference type="Google" id="ProtNLM"/>
    </source>
</evidence>
<name>A0A8J5SGG8_ZIZPA</name>
<feature type="signal peptide" evidence="1">
    <location>
        <begin position="1"/>
        <end position="23"/>
    </location>
</feature>